<organism evidence="3 4">
    <name type="scientific">Arctia plantaginis</name>
    <name type="common">Wood tiger moth</name>
    <name type="synonym">Phalaena plantaginis</name>
    <dbReference type="NCBI Taxonomy" id="874455"/>
    <lineage>
        <taxon>Eukaryota</taxon>
        <taxon>Metazoa</taxon>
        <taxon>Ecdysozoa</taxon>
        <taxon>Arthropoda</taxon>
        <taxon>Hexapoda</taxon>
        <taxon>Insecta</taxon>
        <taxon>Pterygota</taxon>
        <taxon>Neoptera</taxon>
        <taxon>Endopterygota</taxon>
        <taxon>Lepidoptera</taxon>
        <taxon>Glossata</taxon>
        <taxon>Ditrysia</taxon>
        <taxon>Noctuoidea</taxon>
        <taxon>Erebidae</taxon>
        <taxon>Arctiinae</taxon>
        <taxon>Arctia</taxon>
    </lineage>
</organism>
<evidence type="ECO:0000313" key="3">
    <source>
        <dbReference type="EMBL" id="CAB3247038.1"/>
    </source>
</evidence>
<accession>A0A8S1AKV2</accession>
<dbReference type="Proteomes" id="UP000494106">
    <property type="component" value="Unassembled WGS sequence"/>
</dbReference>
<sequence length="299" mass="33937">MYEVITKKHPTRKSKIVSESNIHLRPEDVSRIKAFLQSIDRYDDDSTRMKDPSRYCRSFHNCHECVKSMWFPCGWCHETGCTENTEKKCPSNIKDIKRSNTTEEKNTCPQLVHNGPLLVPAGVRKNVEVKILVPDPILYEKEIVCLIKLKQKITHLKGLIVGDQVYCFDIMLRVDHLEFGDTETGTLKVIWGGAQPYSNEIPLIVYTCETLAVDCDSCRGIPATYGCGWCDATKTCTIADKCGSELMKWTLNRLTCEPYGLPVPAPIRKAEDQLPDQKTVWKQLEAKLTNAVQKGKDVQ</sequence>
<evidence type="ECO:0000259" key="2">
    <source>
        <dbReference type="SMART" id="SM00423"/>
    </source>
</evidence>
<feature type="domain" description="PSI" evidence="2">
    <location>
        <begin position="207"/>
        <end position="257"/>
    </location>
</feature>
<dbReference type="OrthoDB" id="7353484at2759"/>
<proteinExistence type="predicted"/>
<gene>
    <name evidence="3" type="ORF">APLA_LOCUS11154</name>
</gene>
<comment type="caution">
    <text evidence="3">The sequence shown here is derived from an EMBL/GenBank/DDBJ whole genome shotgun (WGS) entry which is preliminary data.</text>
</comment>
<name>A0A8S1AKV2_ARCPL</name>
<dbReference type="Gene3D" id="3.30.1680.10">
    <property type="entry name" value="ligand-binding face of the semaphorins, domain 2"/>
    <property type="match status" value="1"/>
</dbReference>
<protein>
    <recommendedName>
        <fullName evidence="2">PSI domain-containing protein</fullName>
    </recommendedName>
</protein>
<keyword evidence="1" id="KW-0325">Glycoprotein</keyword>
<evidence type="ECO:0000256" key="1">
    <source>
        <dbReference type="ARBA" id="ARBA00023180"/>
    </source>
</evidence>
<dbReference type="SUPFAM" id="SSF103575">
    <property type="entry name" value="Plexin repeat"/>
    <property type="match status" value="1"/>
</dbReference>
<dbReference type="SMART" id="SM00423">
    <property type="entry name" value="PSI"/>
    <property type="match status" value="2"/>
</dbReference>
<keyword evidence="4" id="KW-1185">Reference proteome</keyword>
<dbReference type="AlphaFoldDB" id="A0A8S1AKV2"/>
<dbReference type="InterPro" id="IPR016201">
    <property type="entry name" value="PSI"/>
</dbReference>
<reference evidence="3 4" key="1">
    <citation type="submission" date="2020-04" db="EMBL/GenBank/DDBJ databases">
        <authorList>
            <person name="Wallbank WR R."/>
            <person name="Pardo Diaz C."/>
            <person name="Kozak K."/>
            <person name="Martin S."/>
            <person name="Jiggins C."/>
            <person name="Moest M."/>
            <person name="Warren A I."/>
            <person name="Byers J.R.P. K."/>
            <person name="Montejo-Kovacevich G."/>
            <person name="Yen C E."/>
        </authorList>
    </citation>
    <scope>NUCLEOTIDE SEQUENCE [LARGE SCALE GENOMIC DNA]</scope>
</reference>
<feature type="domain" description="PSI" evidence="2">
    <location>
        <begin position="55"/>
        <end position="90"/>
    </location>
</feature>
<evidence type="ECO:0000313" key="4">
    <source>
        <dbReference type="Proteomes" id="UP000494106"/>
    </source>
</evidence>
<dbReference type="EMBL" id="CADEBC010000530">
    <property type="protein sequence ID" value="CAB3247038.1"/>
    <property type="molecule type" value="Genomic_DNA"/>
</dbReference>